<protein>
    <submittedName>
        <fullName evidence="1">Uncharacterized protein</fullName>
    </submittedName>
</protein>
<gene>
    <name evidence="1" type="ORF">HU718_028900</name>
</gene>
<organism evidence="1 2">
    <name type="scientific">Pseudomonas tensinigenes</name>
    <dbReference type="NCBI Taxonomy" id="2745511"/>
    <lineage>
        <taxon>Bacteria</taxon>
        <taxon>Pseudomonadati</taxon>
        <taxon>Pseudomonadota</taxon>
        <taxon>Gammaproteobacteria</taxon>
        <taxon>Pseudomonadales</taxon>
        <taxon>Pseudomonadaceae</taxon>
        <taxon>Pseudomonas</taxon>
    </lineage>
</organism>
<dbReference type="Proteomes" id="UP000646386">
    <property type="component" value="Chromosome"/>
</dbReference>
<evidence type="ECO:0000313" key="1">
    <source>
        <dbReference type="EMBL" id="QXI05982.1"/>
    </source>
</evidence>
<accession>A0ABX8PY29</accession>
<dbReference type="EMBL" id="CP077089">
    <property type="protein sequence ID" value="QXI05982.1"/>
    <property type="molecule type" value="Genomic_DNA"/>
</dbReference>
<name>A0ABX8PY29_9PSED</name>
<sequence>MTISASGATAGFSEVSIGFAPQRLQGTVNNRPFIGCESRSGLFHSIPSLDPWGCVVPMEILSGAPIFIDSLRVVVSVNEMDFRRGDQVRVQWQALGGSGGSYTSQPQTVVEYTSLHFAVPDKTARQFEGDRVEVIFVIERDGIALPSLSLHLTFAAELLQTGPVFIDAVSQGVLQVDQHPNGVCLTIPRIENLRTNNAIEMTWKSSAKGGQDGAWRDYQRKLTVSPDSSLGFWIEPTVYQAYRGETVHLFCSLFLGTGMVPGLTYGMGHRGVLEFRLV</sequence>
<keyword evidence="2" id="KW-1185">Reference proteome</keyword>
<proteinExistence type="predicted"/>
<reference evidence="1 2" key="2">
    <citation type="journal article" date="2021" name="Microorganisms">
        <title>The Ever-Expanding Pseudomonas Genus: Description of 43 New Species and Partition of the Pseudomonas putida Group.</title>
        <authorList>
            <person name="Girard L."/>
            <person name="Lood C."/>
            <person name="Hofte M."/>
            <person name="Vandamme P."/>
            <person name="Rokni-Zadeh H."/>
            <person name="van Noort V."/>
            <person name="Lavigne R."/>
            <person name="De Mot R."/>
        </authorList>
    </citation>
    <scope>NUCLEOTIDE SEQUENCE [LARGE SCALE GENOMIC DNA]</scope>
    <source>
        <strain evidence="1 2">ZA 5.3</strain>
    </source>
</reference>
<evidence type="ECO:0000313" key="2">
    <source>
        <dbReference type="Proteomes" id="UP000646386"/>
    </source>
</evidence>
<dbReference type="RefSeq" id="WP_186616677.1">
    <property type="nucleotide sequence ID" value="NZ_CP077089.1"/>
</dbReference>
<reference evidence="1 2" key="1">
    <citation type="journal article" date="2020" name="Microorganisms">
        <title>Reliable Identification of Environmental Pseudomonas Isolates Using the rpoD Gene.</title>
        <authorList>
            <consortium name="The Broad Institute Genome Sequencing Platform"/>
            <person name="Girard L."/>
            <person name="Lood C."/>
            <person name="Rokni-Zadeh H."/>
            <person name="van Noort V."/>
            <person name="Lavigne R."/>
            <person name="De Mot R."/>
        </authorList>
    </citation>
    <scope>NUCLEOTIDE SEQUENCE [LARGE SCALE GENOMIC DNA]</scope>
    <source>
        <strain evidence="1 2">ZA 5.3</strain>
    </source>
</reference>